<feature type="region of interest" description="Disordered" evidence="1">
    <location>
        <begin position="26"/>
        <end position="71"/>
    </location>
</feature>
<protein>
    <submittedName>
        <fullName evidence="2">Uncharacterized protein</fullName>
    </submittedName>
</protein>
<organism evidence="2 3">
    <name type="scientific">Streptomyces nanshensis</name>
    <dbReference type="NCBI Taxonomy" id="518642"/>
    <lineage>
        <taxon>Bacteria</taxon>
        <taxon>Bacillati</taxon>
        <taxon>Actinomycetota</taxon>
        <taxon>Actinomycetes</taxon>
        <taxon>Kitasatosporales</taxon>
        <taxon>Streptomycetaceae</taxon>
        <taxon>Streptomyces</taxon>
    </lineage>
</organism>
<dbReference type="EMBL" id="LJGZ01000090">
    <property type="protein sequence ID" value="OEV18721.1"/>
    <property type="molecule type" value="Genomic_DNA"/>
</dbReference>
<sequence length="71" mass="7020">VRHHGSGAVSAFARRGAAHRRQNLRPGAFGVPQAGHGSPSIASSVSTGRTTGRRATGLAGWTAPMGASSGG</sequence>
<reference evidence="2 3" key="1">
    <citation type="journal article" date="2016" name="Front. Microbiol.">
        <title>Comparative Genomics Analysis of Streptomyces Species Reveals Their Adaptation to the Marine Environment and Their Diversity at the Genomic Level.</title>
        <authorList>
            <person name="Tian X."/>
            <person name="Zhang Z."/>
            <person name="Yang T."/>
            <person name="Chen M."/>
            <person name="Li J."/>
            <person name="Chen F."/>
            <person name="Yang J."/>
            <person name="Li W."/>
            <person name="Zhang B."/>
            <person name="Zhang Z."/>
            <person name="Wu J."/>
            <person name="Zhang C."/>
            <person name="Long L."/>
            <person name="Xiao J."/>
        </authorList>
    </citation>
    <scope>NUCLEOTIDE SEQUENCE [LARGE SCALE GENOMIC DNA]</scope>
    <source>
        <strain evidence="2 3">SCSIO M10372</strain>
    </source>
</reference>
<evidence type="ECO:0000256" key="1">
    <source>
        <dbReference type="SAM" id="MobiDB-lite"/>
    </source>
</evidence>
<gene>
    <name evidence="2" type="ORF">AN221_20945</name>
</gene>
<proteinExistence type="predicted"/>
<evidence type="ECO:0000313" key="2">
    <source>
        <dbReference type="EMBL" id="OEV18721.1"/>
    </source>
</evidence>
<keyword evidence="3" id="KW-1185">Reference proteome</keyword>
<accession>A0A1E7LRE0</accession>
<feature type="non-terminal residue" evidence="2">
    <location>
        <position position="1"/>
    </location>
</feature>
<dbReference type="Proteomes" id="UP000175971">
    <property type="component" value="Unassembled WGS sequence"/>
</dbReference>
<name>A0A1E7LRE0_9ACTN</name>
<dbReference type="RefSeq" id="WP_167372562.1">
    <property type="nucleotide sequence ID" value="NZ_LJGZ01000090.1"/>
</dbReference>
<dbReference type="AlphaFoldDB" id="A0A1E7LRE0"/>
<feature type="compositionally biased region" description="Low complexity" evidence="1">
    <location>
        <begin position="47"/>
        <end position="63"/>
    </location>
</feature>
<evidence type="ECO:0000313" key="3">
    <source>
        <dbReference type="Proteomes" id="UP000175971"/>
    </source>
</evidence>
<comment type="caution">
    <text evidence="2">The sequence shown here is derived from an EMBL/GenBank/DDBJ whole genome shotgun (WGS) entry which is preliminary data.</text>
</comment>